<feature type="domain" description="M23ase beta-sheet core" evidence="1">
    <location>
        <begin position="193"/>
        <end position="287"/>
    </location>
</feature>
<dbReference type="AlphaFoldDB" id="A0A5J4RG94"/>
<proteinExistence type="predicted"/>
<evidence type="ECO:0000259" key="1">
    <source>
        <dbReference type="Pfam" id="PF01551"/>
    </source>
</evidence>
<dbReference type="InterPro" id="IPR011055">
    <property type="entry name" value="Dup_hybrid_motif"/>
</dbReference>
<dbReference type="CDD" id="cd12797">
    <property type="entry name" value="M23_peptidase"/>
    <property type="match status" value="1"/>
</dbReference>
<reference evidence="3" key="1">
    <citation type="submission" date="2019-03" db="EMBL/GenBank/DDBJ databases">
        <title>Single cell metagenomics reveals metabolic interactions within the superorganism composed of flagellate Streblomastix strix and complex community of Bacteroidetes bacteria on its surface.</title>
        <authorList>
            <person name="Treitli S.C."/>
            <person name="Kolisko M."/>
            <person name="Husnik F."/>
            <person name="Keeling P."/>
            <person name="Hampl V."/>
        </authorList>
    </citation>
    <scope>NUCLEOTIDE SEQUENCE</scope>
    <source>
        <strain evidence="3">STM</strain>
    </source>
</reference>
<dbReference type="Gene3D" id="3.10.450.590">
    <property type="match status" value="1"/>
</dbReference>
<dbReference type="Pfam" id="PF13026">
    <property type="entry name" value="DUF3887"/>
    <property type="match status" value="1"/>
</dbReference>
<comment type="caution">
    <text evidence="3">The sequence shown here is derived from an EMBL/GenBank/DDBJ whole genome shotgun (WGS) entry which is preliminary data.</text>
</comment>
<dbReference type="EMBL" id="SNRY01001277">
    <property type="protein sequence ID" value="KAA6332160.1"/>
    <property type="molecule type" value="Genomic_DNA"/>
</dbReference>
<organism evidence="3">
    <name type="scientific">termite gut metagenome</name>
    <dbReference type="NCBI Taxonomy" id="433724"/>
    <lineage>
        <taxon>unclassified sequences</taxon>
        <taxon>metagenomes</taxon>
        <taxon>organismal metagenomes</taxon>
    </lineage>
</organism>
<dbReference type="Pfam" id="PF01551">
    <property type="entry name" value="Peptidase_M23"/>
    <property type="match status" value="1"/>
</dbReference>
<name>A0A5J4RG94_9ZZZZ</name>
<dbReference type="InterPro" id="IPR016047">
    <property type="entry name" value="M23ase_b-sheet_dom"/>
</dbReference>
<dbReference type="InterPro" id="IPR024981">
    <property type="entry name" value="DUF3887"/>
</dbReference>
<gene>
    <name evidence="3" type="ORF">EZS27_019305</name>
</gene>
<dbReference type="GO" id="GO:0004222">
    <property type="term" value="F:metalloendopeptidase activity"/>
    <property type="evidence" value="ECO:0007669"/>
    <property type="project" value="TreeGrafter"/>
</dbReference>
<evidence type="ECO:0000259" key="2">
    <source>
        <dbReference type="Pfam" id="PF13026"/>
    </source>
</evidence>
<dbReference type="SUPFAM" id="SSF51261">
    <property type="entry name" value="Duplicated hybrid motif"/>
    <property type="match status" value="1"/>
</dbReference>
<evidence type="ECO:0008006" key="4">
    <source>
        <dbReference type="Google" id="ProtNLM"/>
    </source>
</evidence>
<dbReference type="PANTHER" id="PTHR21666:SF270">
    <property type="entry name" value="MUREIN HYDROLASE ACTIVATOR ENVC"/>
    <property type="match status" value="1"/>
</dbReference>
<evidence type="ECO:0000313" key="3">
    <source>
        <dbReference type="EMBL" id="KAA6332160.1"/>
    </source>
</evidence>
<protein>
    <recommendedName>
        <fullName evidence="4">Murein DD-endopeptidase MepM</fullName>
    </recommendedName>
</protein>
<dbReference type="PANTHER" id="PTHR21666">
    <property type="entry name" value="PEPTIDASE-RELATED"/>
    <property type="match status" value="1"/>
</dbReference>
<dbReference type="Gene3D" id="2.70.70.10">
    <property type="entry name" value="Glucose Permease (Domain IIA)"/>
    <property type="match status" value="1"/>
</dbReference>
<dbReference type="InterPro" id="IPR050570">
    <property type="entry name" value="Cell_wall_metabolism_enzyme"/>
</dbReference>
<feature type="domain" description="DUF3887" evidence="2">
    <location>
        <begin position="30"/>
        <end position="115"/>
    </location>
</feature>
<accession>A0A5J4RG94</accession>
<sequence>MKKNLTVLLLIFVVNFAFGQAEKATYEVVADNFERNYNADNFELIFASFSNEMQHALPFEKMKEFLTTLKSQAGKITKRELIKYEQTYASYKTNFERALFALNISVDSNSKINGLFVRPFQDSNFPKIERNLTKLMLPFNGEWSVVWGGDSKELNYHVENKAQKNAFDFVVIDNNGKSYQTDGKTNEDYYAFGKEIIAPCDGEIVLVVDGIKENTPGRLNPIYIPGNTVIIKTKNGEYLLFAHFKQHSITVKQGQKVTQGDFLGLCGNSGNSSEPHLHFHIQNGENMNEAIGVKCYFEKIVVNGQQKADYSPIRNDKISNK</sequence>